<reference evidence="3" key="1">
    <citation type="journal article" date="2015" name="Nat. Genet.">
        <title>The genome and transcriptome of the zoonotic hookworm Ancylostoma ceylanicum identify infection-specific gene families.</title>
        <authorList>
            <person name="Schwarz E.M."/>
            <person name="Hu Y."/>
            <person name="Antoshechkin I."/>
            <person name="Miller M.M."/>
            <person name="Sternberg P.W."/>
            <person name="Aroian R.V."/>
        </authorList>
    </citation>
    <scope>NUCLEOTIDE SEQUENCE</scope>
    <source>
        <strain evidence="3">HY135</strain>
    </source>
</reference>
<evidence type="ECO:0000313" key="3">
    <source>
        <dbReference type="Proteomes" id="UP000024635"/>
    </source>
</evidence>
<keyword evidence="1" id="KW-0472">Membrane</keyword>
<accession>A0A016TKE9</accession>
<dbReference type="AlphaFoldDB" id="A0A016TKE9"/>
<name>A0A016TKE9_9BILA</name>
<organism evidence="2 3">
    <name type="scientific">Ancylostoma ceylanicum</name>
    <dbReference type="NCBI Taxonomy" id="53326"/>
    <lineage>
        <taxon>Eukaryota</taxon>
        <taxon>Metazoa</taxon>
        <taxon>Ecdysozoa</taxon>
        <taxon>Nematoda</taxon>
        <taxon>Chromadorea</taxon>
        <taxon>Rhabditida</taxon>
        <taxon>Rhabditina</taxon>
        <taxon>Rhabditomorpha</taxon>
        <taxon>Strongyloidea</taxon>
        <taxon>Ancylostomatidae</taxon>
        <taxon>Ancylostomatinae</taxon>
        <taxon>Ancylostoma</taxon>
    </lineage>
</organism>
<gene>
    <name evidence="2" type="primary">Acey_s0096.g2946</name>
    <name evidence="2" type="ORF">Y032_0096g2946</name>
</gene>
<keyword evidence="1" id="KW-0812">Transmembrane</keyword>
<evidence type="ECO:0000313" key="2">
    <source>
        <dbReference type="EMBL" id="EYC03117.1"/>
    </source>
</evidence>
<comment type="caution">
    <text evidence="2">The sequence shown here is derived from an EMBL/GenBank/DDBJ whole genome shotgun (WGS) entry which is preliminary data.</text>
</comment>
<feature type="transmembrane region" description="Helical" evidence="1">
    <location>
        <begin position="24"/>
        <end position="47"/>
    </location>
</feature>
<sequence>MLVYQSSRVGLISENCKLTPRCHLIFVAFLWLWLGPVAMAGCGWLAVFVRVHFDDDASATMNARLSVALDEQTI</sequence>
<keyword evidence="3" id="KW-1185">Reference proteome</keyword>
<keyword evidence="1" id="KW-1133">Transmembrane helix</keyword>
<evidence type="ECO:0000256" key="1">
    <source>
        <dbReference type="SAM" id="Phobius"/>
    </source>
</evidence>
<protein>
    <submittedName>
        <fullName evidence="2">Uncharacterized protein</fullName>
    </submittedName>
</protein>
<proteinExistence type="predicted"/>
<dbReference type="Proteomes" id="UP000024635">
    <property type="component" value="Unassembled WGS sequence"/>
</dbReference>
<dbReference type="EMBL" id="JARK01001432">
    <property type="protein sequence ID" value="EYC03117.1"/>
    <property type="molecule type" value="Genomic_DNA"/>
</dbReference>